<dbReference type="Gene3D" id="3.30.1490.20">
    <property type="entry name" value="ATP-grasp fold, A domain"/>
    <property type="match status" value="1"/>
</dbReference>
<evidence type="ECO:0000313" key="3">
    <source>
        <dbReference type="EMBL" id="GGU68181.1"/>
    </source>
</evidence>
<comment type="caution">
    <text evidence="3">The sequence shown here is derived from an EMBL/GenBank/DDBJ whole genome shotgun (WGS) entry which is preliminary data.</text>
</comment>
<dbReference type="InterPro" id="IPR011761">
    <property type="entry name" value="ATP-grasp"/>
</dbReference>
<dbReference type="Pfam" id="PF08443">
    <property type="entry name" value="RimK"/>
    <property type="match status" value="1"/>
</dbReference>
<dbReference type="Gene3D" id="3.30.470.20">
    <property type="entry name" value="ATP-grasp fold, B domain"/>
    <property type="match status" value="1"/>
</dbReference>
<dbReference type="Proteomes" id="UP000636661">
    <property type="component" value="Unassembled WGS sequence"/>
</dbReference>
<evidence type="ECO:0000313" key="4">
    <source>
        <dbReference type="Proteomes" id="UP000636661"/>
    </source>
</evidence>
<dbReference type="GO" id="GO:0005524">
    <property type="term" value="F:ATP binding"/>
    <property type="evidence" value="ECO:0007669"/>
    <property type="project" value="UniProtKB-UniRule"/>
</dbReference>
<evidence type="ECO:0000259" key="2">
    <source>
        <dbReference type="PROSITE" id="PS50975"/>
    </source>
</evidence>
<dbReference type="SUPFAM" id="SSF56059">
    <property type="entry name" value="Glutathione synthetase ATP-binding domain-like"/>
    <property type="match status" value="1"/>
</dbReference>
<protein>
    <recommendedName>
        <fullName evidence="2">ATP-grasp domain-containing protein</fullName>
    </recommendedName>
</protein>
<keyword evidence="4" id="KW-1185">Reference proteome</keyword>
<evidence type="ECO:0000256" key="1">
    <source>
        <dbReference type="PROSITE-ProRule" id="PRU00409"/>
    </source>
</evidence>
<reference evidence="3" key="1">
    <citation type="journal article" date="2014" name="Int. J. Syst. Evol. Microbiol.">
        <title>Complete genome sequence of Corynebacterium casei LMG S-19264T (=DSM 44701T), isolated from a smear-ripened cheese.</title>
        <authorList>
            <consortium name="US DOE Joint Genome Institute (JGI-PGF)"/>
            <person name="Walter F."/>
            <person name="Albersmeier A."/>
            <person name="Kalinowski J."/>
            <person name="Ruckert C."/>
        </authorList>
    </citation>
    <scope>NUCLEOTIDE SEQUENCE</scope>
    <source>
        <strain evidence="3">JCM 4391</strain>
    </source>
</reference>
<keyword evidence="1" id="KW-0067">ATP-binding</keyword>
<proteinExistence type="predicted"/>
<organism evidence="3 4">
    <name type="scientific">Streptomyces lavendofoliae</name>
    <dbReference type="NCBI Taxonomy" id="67314"/>
    <lineage>
        <taxon>Bacteria</taxon>
        <taxon>Bacillati</taxon>
        <taxon>Actinomycetota</taxon>
        <taxon>Actinomycetes</taxon>
        <taxon>Kitasatosporales</taxon>
        <taxon>Streptomycetaceae</taxon>
        <taxon>Streptomyces</taxon>
    </lineage>
</organism>
<keyword evidence="1" id="KW-0547">Nucleotide-binding</keyword>
<dbReference type="PANTHER" id="PTHR21621:SF0">
    <property type="entry name" value="BETA-CITRYLGLUTAMATE SYNTHASE B-RELATED"/>
    <property type="match status" value="1"/>
</dbReference>
<dbReference type="PROSITE" id="PS50975">
    <property type="entry name" value="ATP_GRASP"/>
    <property type="match status" value="1"/>
</dbReference>
<dbReference type="GO" id="GO:0046872">
    <property type="term" value="F:metal ion binding"/>
    <property type="evidence" value="ECO:0007669"/>
    <property type="project" value="InterPro"/>
</dbReference>
<dbReference type="InterPro" id="IPR013651">
    <property type="entry name" value="ATP-grasp_RimK-type"/>
</dbReference>
<dbReference type="PANTHER" id="PTHR21621">
    <property type="entry name" value="RIBOSOMAL PROTEIN S6 MODIFICATION PROTEIN"/>
    <property type="match status" value="1"/>
</dbReference>
<feature type="domain" description="ATP-grasp" evidence="2">
    <location>
        <begin position="118"/>
        <end position="309"/>
    </location>
</feature>
<name>A0A918I649_9ACTN</name>
<gene>
    <name evidence="3" type="ORF">GCM10010274_65680</name>
</gene>
<dbReference type="AlphaFoldDB" id="A0A918I649"/>
<dbReference type="InterPro" id="IPR013815">
    <property type="entry name" value="ATP_grasp_subdomain_1"/>
</dbReference>
<sequence length="310" mass="33714">METGEFVLMTDHSSTEGSRDILAEAVEALTGSPPVLVDARRFMTGGDGQARTVEGRLQLSLPGADRAVWPSAVLIFEIPPHRRRHLVAFQRRLRELGARSLGLDDQAWKVATEKDLMVERFARDGIPQMDTLTLSGASQQECVDAFERLGRDVWARPVVGMGGRDVFHITTHEQLHEAARFYQDAGQGWLIARDAGNFTPAGQRTQFRVLVLHGQVLQAHERLQPDPDAPCNIAQGATTTAVLAPNELPAGLGELAVRATKSLGLPFGGVDLAPQNGGVVFEVNVHPAFNPVHPVESIAIPYVQAHLDLL</sequence>
<accession>A0A918I649</accession>
<reference evidence="3" key="2">
    <citation type="submission" date="2020-09" db="EMBL/GenBank/DDBJ databases">
        <authorList>
            <person name="Sun Q."/>
            <person name="Ohkuma M."/>
        </authorList>
    </citation>
    <scope>NUCLEOTIDE SEQUENCE</scope>
    <source>
        <strain evidence="3">JCM 4391</strain>
    </source>
</reference>
<dbReference type="GO" id="GO:0009432">
    <property type="term" value="P:SOS response"/>
    <property type="evidence" value="ECO:0007669"/>
    <property type="project" value="TreeGrafter"/>
</dbReference>
<dbReference type="EMBL" id="BMTP01000035">
    <property type="protein sequence ID" value="GGU68181.1"/>
    <property type="molecule type" value="Genomic_DNA"/>
</dbReference>
<dbReference type="GO" id="GO:0018169">
    <property type="term" value="F:ribosomal S6-glutamic acid ligase activity"/>
    <property type="evidence" value="ECO:0007669"/>
    <property type="project" value="TreeGrafter"/>
</dbReference>
<dbReference type="GO" id="GO:0005737">
    <property type="term" value="C:cytoplasm"/>
    <property type="evidence" value="ECO:0007669"/>
    <property type="project" value="TreeGrafter"/>
</dbReference>